<accession>A0AAV1J1C4</accession>
<feature type="transmembrane region" description="Helical" evidence="1">
    <location>
        <begin position="88"/>
        <end position="108"/>
    </location>
</feature>
<keyword evidence="1" id="KW-0472">Membrane</keyword>
<dbReference type="Pfam" id="PF22954">
    <property type="entry name" value="DUF7027"/>
    <property type="match status" value="1"/>
</dbReference>
<protein>
    <recommendedName>
        <fullName evidence="2">DUF7027 domain-containing protein</fullName>
    </recommendedName>
</protein>
<keyword evidence="1" id="KW-1133">Transmembrane helix</keyword>
<feature type="domain" description="DUF7027" evidence="2">
    <location>
        <begin position="18"/>
        <end position="109"/>
    </location>
</feature>
<dbReference type="PROSITE" id="PS51257">
    <property type="entry name" value="PROKAR_LIPOPROTEIN"/>
    <property type="match status" value="1"/>
</dbReference>
<comment type="caution">
    <text evidence="3">The sequence shown here is derived from an EMBL/GenBank/DDBJ whole genome shotgun (WGS) entry which is preliminary data.</text>
</comment>
<feature type="transmembrane region" description="Helical" evidence="1">
    <location>
        <begin position="53"/>
        <end position="76"/>
    </location>
</feature>
<name>A0AAV1J1C4_9NEOP</name>
<keyword evidence="1" id="KW-0812">Transmembrane</keyword>
<dbReference type="Proteomes" id="UP001497472">
    <property type="component" value="Unassembled WGS sequence"/>
</dbReference>
<feature type="transmembrane region" description="Helical" evidence="1">
    <location>
        <begin position="20"/>
        <end position="41"/>
    </location>
</feature>
<evidence type="ECO:0000256" key="1">
    <source>
        <dbReference type="SAM" id="Phobius"/>
    </source>
</evidence>
<feature type="transmembrane region" description="Helical" evidence="1">
    <location>
        <begin position="120"/>
        <end position="142"/>
    </location>
</feature>
<dbReference type="AlphaFoldDB" id="A0AAV1J1C4"/>
<gene>
    <name evidence="3" type="ORF">LNINA_LOCUS2764</name>
</gene>
<evidence type="ECO:0000313" key="4">
    <source>
        <dbReference type="Proteomes" id="UP001497472"/>
    </source>
</evidence>
<sequence length="161" mass="17880">MGLPMLRHCCGCLSLERGCLLLAVISTLACILNIIAGSWNLPNHKTREQEDNLISMTMVMFSTLSAISNIIVLFGICRRRPNYLQLSLLFNSVFILCIFLVATVTSLFSPEFSPYVETPAGVALVVIAIIVGALYSLYYLIVVNSLYRKMKMSYSETALPM</sequence>
<proteinExistence type="predicted"/>
<dbReference type="InterPro" id="IPR054291">
    <property type="entry name" value="DUF7027"/>
</dbReference>
<organism evidence="3 4">
    <name type="scientific">Leptosia nina</name>
    <dbReference type="NCBI Taxonomy" id="320188"/>
    <lineage>
        <taxon>Eukaryota</taxon>
        <taxon>Metazoa</taxon>
        <taxon>Ecdysozoa</taxon>
        <taxon>Arthropoda</taxon>
        <taxon>Hexapoda</taxon>
        <taxon>Insecta</taxon>
        <taxon>Pterygota</taxon>
        <taxon>Neoptera</taxon>
        <taxon>Endopterygota</taxon>
        <taxon>Lepidoptera</taxon>
        <taxon>Glossata</taxon>
        <taxon>Ditrysia</taxon>
        <taxon>Papilionoidea</taxon>
        <taxon>Pieridae</taxon>
        <taxon>Pierinae</taxon>
        <taxon>Leptosia</taxon>
    </lineage>
</organism>
<dbReference type="EMBL" id="CAVLEF010000004">
    <property type="protein sequence ID" value="CAK1542918.1"/>
    <property type="molecule type" value="Genomic_DNA"/>
</dbReference>
<keyword evidence="4" id="KW-1185">Reference proteome</keyword>
<evidence type="ECO:0000313" key="3">
    <source>
        <dbReference type="EMBL" id="CAK1542918.1"/>
    </source>
</evidence>
<reference evidence="3 4" key="1">
    <citation type="submission" date="2023-11" db="EMBL/GenBank/DDBJ databases">
        <authorList>
            <person name="Okamura Y."/>
        </authorList>
    </citation>
    <scope>NUCLEOTIDE SEQUENCE [LARGE SCALE GENOMIC DNA]</scope>
</reference>
<evidence type="ECO:0000259" key="2">
    <source>
        <dbReference type="Pfam" id="PF22954"/>
    </source>
</evidence>